<dbReference type="InterPro" id="IPR015424">
    <property type="entry name" value="PyrdxlP-dep_Trfase"/>
</dbReference>
<dbReference type="Gene3D" id="3.40.640.10">
    <property type="entry name" value="Type I PLP-dependent aspartate aminotransferase-like (Major domain)"/>
    <property type="match status" value="1"/>
</dbReference>
<dbReference type="InterPro" id="IPR050596">
    <property type="entry name" value="AspAT/PAT-like"/>
</dbReference>
<dbReference type="PROSITE" id="PS00105">
    <property type="entry name" value="AA_TRANSFER_CLASS_1"/>
    <property type="match status" value="1"/>
</dbReference>
<dbReference type="InterPro" id="IPR004839">
    <property type="entry name" value="Aminotransferase_I/II_large"/>
</dbReference>
<evidence type="ECO:0000256" key="4">
    <source>
        <dbReference type="ARBA" id="ARBA00022679"/>
    </source>
</evidence>
<evidence type="ECO:0000313" key="9">
    <source>
        <dbReference type="Proteomes" id="UP000262583"/>
    </source>
</evidence>
<dbReference type="FunFam" id="3.40.640.10:FF:000033">
    <property type="entry name" value="Aspartate aminotransferase"/>
    <property type="match status" value="1"/>
</dbReference>
<dbReference type="CDD" id="cd00609">
    <property type="entry name" value="AAT_like"/>
    <property type="match status" value="1"/>
</dbReference>
<keyword evidence="3 6" id="KW-0032">Aminotransferase</keyword>
<dbReference type="KEGG" id="schv:BRCON_0115"/>
<dbReference type="EMBL" id="CP030759">
    <property type="protein sequence ID" value="AXA34892.1"/>
    <property type="molecule type" value="Genomic_DNA"/>
</dbReference>
<dbReference type="InterPro" id="IPR015421">
    <property type="entry name" value="PyrdxlP-dep_Trfase_major"/>
</dbReference>
<dbReference type="GO" id="GO:0008483">
    <property type="term" value="F:transaminase activity"/>
    <property type="evidence" value="ECO:0007669"/>
    <property type="project" value="UniProtKB-KW"/>
</dbReference>
<dbReference type="AlphaFoldDB" id="A0A2Z4Y2C0"/>
<evidence type="ECO:0000256" key="2">
    <source>
        <dbReference type="ARBA" id="ARBA00007441"/>
    </source>
</evidence>
<keyword evidence="4 6" id="KW-0808">Transferase</keyword>
<sequence>MTRTATSLHDKIAHHVAALPPSGIRRFFELVLATEGVISLGVGEPDFQTPWTIREEAIYQLERGRTTYTSNYGLRELRVELSKWLGEHYGLRYDPDREIVITVGGSEAIDIALRAILNPGEEVIVVEPCYVSYAPTVALAGGVPVSCPTYQRNGFRLDFDELQALITPRTKALIVNYPNNPTGATLRRPDLERLATVAADYDLLVLSDEIYAELTYEGAHVSLGALPGMKERTLLVSGFSKAFAMTGWRIGYLCGPEELISAMVKIHQYTILCAPTISQFAALEALRDASEDTLAMRAEYERRRNFIVNAFNELGLTTLMPEGAFYAFANIQSTGLSSEEFCTQLLHAQKVAVVPGTAFGACGEGFIRASYATAFEKLEQAVERVARFLGK</sequence>
<dbReference type="Pfam" id="PF00155">
    <property type="entry name" value="Aminotran_1_2"/>
    <property type="match status" value="1"/>
</dbReference>
<comment type="cofactor">
    <cofactor evidence="1 6">
        <name>pyridoxal 5'-phosphate</name>
        <dbReference type="ChEBI" id="CHEBI:597326"/>
    </cofactor>
</comment>
<name>A0A2Z4Y2C0_SUMC1</name>
<accession>A0A2Z4Y2C0</accession>
<keyword evidence="5" id="KW-0663">Pyridoxal phosphate</keyword>
<dbReference type="GO" id="GO:0006520">
    <property type="term" value="P:amino acid metabolic process"/>
    <property type="evidence" value="ECO:0007669"/>
    <property type="project" value="InterPro"/>
</dbReference>
<organism evidence="8 9">
    <name type="scientific">Sumerlaea chitinivorans</name>
    <dbReference type="NCBI Taxonomy" id="2250252"/>
    <lineage>
        <taxon>Bacteria</taxon>
        <taxon>Candidatus Sumerlaeota</taxon>
        <taxon>Candidatus Sumerlaeia</taxon>
        <taxon>Candidatus Sumerlaeales</taxon>
        <taxon>Candidatus Sumerlaeaceae</taxon>
        <taxon>Candidatus Sumerlaea</taxon>
    </lineage>
</organism>
<dbReference type="EC" id="2.6.1.-" evidence="6"/>
<dbReference type="SUPFAM" id="SSF53383">
    <property type="entry name" value="PLP-dependent transferases"/>
    <property type="match status" value="1"/>
</dbReference>
<dbReference type="Gene3D" id="3.90.1150.10">
    <property type="entry name" value="Aspartate Aminotransferase, domain 1"/>
    <property type="match status" value="1"/>
</dbReference>
<dbReference type="InterPro" id="IPR004838">
    <property type="entry name" value="NHTrfase_class1_PyrdxlP-BS"/>
</dbReference>
<dbReference type="InterPro" id="IPR015422">
    <property type="entry name" value="PyrdxlP-dep_Trfase_small"/>
</dbReference>
<dbReference type="GO" id="GO:0030170">
    <property type="term" value="F:pyridoxal phosphate binding"/>
    <property type="evidence" value="ECO:0007669"/>
    <property type="project" value="InterPro"/>
</dbReference>
<evidence type="ECO:0000256" key="6">
    <source>
        <dbReference type="RuleBase" id="RU000481"/>
    </source>
</evidence>
<dbReference type="PANTHER" id="PTHR46383">
    <property type="entry name" value="ASPARTATE AMINOTRANSFERASE"/>
    <property type="match status" value="1"/>
</dbReference>
<evidence type="ECO:0000256" key="5">
    <source>
        <dbReference type="ARBA" id="ARBA00022898"/>
    </source>
</evidence>
<evidence type="ECO:0000256" key="1">
    <source>
        <dbReference type="ARBA" id="ARBA00001933"/>
    </source>
</evidence>
<feature type="domain" description="Aminotransferase class I/classII large" evidence="7">
    <location>
        <begin position="36"/>
        <end position="385"/>
    </location>
</feature>
<protein>
    <recommendedName>
        <fullName evidence="6">Aminotransferase</fullName>
        <ecNumber evidence="6">2.6.1.-</ecNumber>
    </recommendedName>
</protein>
<proteinExistence type="inferred from homology"/>
<evidence type="ECO:0000256" key="3">
    <source>
        <dbReference type="ARBA" id="ARBA00022576"/>
    </source>
</evidence>
<evidence type="ECO:0000313" key="8">
    <source>
        <dbReference type="EMBL" id="AXA34892.1"/>
    </source>
</evidence>
<dbReference type="Proteomes" id="UP000262583">
    <property type="component" value="Chromosome"/>
</dbReference>
<evidence type="ECO:0000259" key="7">
    <source>
        <dbReference type="Pfam" id="PF00155"/>
    </source>
</evidence>
<dbReference type="PANTHER" id="PTHR46383:SF3">
    <property type="entry name" value="ASPARTATE AMINOTRANSFERASE-RELATED"/>
    <property type="match status" value="1"/>
</dbReference>
<reference evidence="8 9" key="1">
    <citation type="submission" date="2018-05" db="EMBL/GenBank/DDBJ databases">
        <title>A metagenomic window into the 2 km-deep terrestrial subsurface aquifer revealed taxonomically and functionally diverse microbial community comprising novel uncultured bacterial lineages.</title>
        <authorList>
            <person name="Kadnikov V.V."/>
            <person name="Mardanov A.V."/>
            <person name="Beletsky A.V."/>
            <person name="Banks D."/>
            <person name="Pimenov N.V."/>
            <person name="Frank Y.A."/>
            <person name="Karnachuk O.V."/>
            <person name="Ravin N.V."/>
        </authorList>
    </citation>
    <scope>NUCLEOTIDE SEQUENCE [LARGE SCALE GENOMIC DNA]</scope>
    <source>
        <strain evidence="8">BY</strain>
    </source>
</reference>
<comment type="similarity">
    <text evidence="2 6">Belongs to the class-I pyridoxal-phosphate-dependent aminotransferase family.</text>
</comment>
<gene>
    <name evidence="8" type="ORF">BRCON_0115</name>
</gene>